<evidence type="ECO:0000313" key="8">
    <source>
        <dbReference type="Proteomes" id="UP000009170"/>
    </source>
</evidence>
<dbReference type="KEGG" id="ota:OT_ostta01g01740"/>
<dbReference type="GO" id="GO:0005829">
    <property type="term" value="C:cytosol"/>
    <property type="evidence" value="ECO:0007669"/>
    <property type="project" value="TreeGrafter"/>
</dbReference>
<comment type="similarity">
    <text evidence="5">Belongs to the class I-like SAM-binding methyltransferase superfamily. RNA M5U methyltransferase family.</text>
</comment>
<comment type="caution">
    <text evidence="7">The sequence shown here is derived from an EMBL/GenBank/DDBJ whole genome shotgun (WGS) entry which is preliminary data.</text>
</comment>
<evidence type="ECO:0000256" key="3">
    <source>
        <dbReference type="ARBA" id="ARBA00022691"/>
    </source>
</evidence>
<dbReference type="GO" id="GO:0032259">
    <property type="term" value="P:methylation"/>
    <property type="evidence" value="ECO:0007669"/>
    <property type="project" value="UniProtKB-KW"/>
</dbReference>
<dbReference type="AlphaFoldDB" id="A0A090LXH1"/>
<feature type="active site" description="Nucleophile" evidence="5">
    <location>
        <position position="322"/>
    </location>
</feature>
<dbReference type="InterPro" id="IPR030390">
    <property type="entry name" value="MeTrfase_TrmA_AS"/>
</dbReference>
<dbReference type="RefSeq" id="XP_022838179.1">
    <property type="nucleotide sequence ID" value="XM_022985284.1"/>
</dbReference>
<dbReference type="InterPro" id="IPR010280">
    <property type="entry name" value="U5_MeTrfase_fam"/>
</dbReference>
<dbReference type="EMBL" id="CAID01000001">
    <property type="protein sequence ID" value="CEF96590.1"/>
    <property type="molecule type" value="Genomic_DNA"/>
</dbReference>
<protein>
    <submittedName>
        <fullName evidence="7">(Uracil-5)-methyltransferase</fullName>
    </submittedName>
</protein>
<dbReference type="GO" id="GO:0030697">
    <property type="term" value="F:tRNA (uracil(54)-C5)-methyltransferase activity, S-adenosyl methionine-dependent"/>
    <property type="evidence" value="ECO:0007669"/>
    <property type="project" value="InterPro"/>
</dbReference>
<evidence type="ECO:0000256" key="4">
    <source>
        <dbReference type="ARBA" id="ARBA00022694"/>
    </source>
</evidence>
<evidence type="ECO:0000256" key="2">
    <source>
        <dbReference type="ARBA" id="ARBA00022679"/>
    </source>
</evidence>
<keyword evidence="1 5" id="KW-0489">Methyltransferase</keyword>
<dbReference type="SUPFAM" id="SSF53335">
    <property type="entry name" value="S-adenosyl-L-methionine-dependent methyltransferases"/>
    <property type="match status" value="1"/>
</dbReference>
<dbReference type="STRING" id="70448.A0A090LXH1"/>
<evidence type="ECO:0000256" key="6">
    <source>
        <dbReference type="PROSITE-ProRule" id="PRU10015"/>
    </source>
</evidence>
<organism evidence="7 8">
    <name type="scientific">Ostreococcus tauri</name>
    <name type="common">Marine green alga</name>
    <dbReference type="NCBI Taxonomy" id="70448"/>
    <lineage>
        <taxon>Eukaryota</taxon>
        <taxon>Viridiplantae</taxon>
        <taxon>Chlorophyta</taxon>
        <taxon>Mamiellophyceae</taxon>
        <taxon>Mamiellales</taxon>
        <taxon>Bathycoccaceae</taxon>
        <taxon>Ostreococcus</taxon>
    </lineage>
</organism>
<dbReference type="InParanoid" id="A0A090LXH1"/>
<keyword evidence="4" id="KW-0819">tRNA processing</keyword>
<keyword evidence="2 5" id="KW-0808">Transferase</keyword>
<dbReference type="GeneID" id="9835011"/>
<evidence type="ECO:0000256" key="1">
    <source>
        <dbReference type="ARBA" id="ARBA00022603"/>
    </source>
</evidence>
<name>A0A090LXH1_OSTTA</name>
<feature type="binding site" evidence="5">
    <location>
        <position position="217"/>
    </location>
    <ligand>
        <name>S-adenosyl-L-methionine</name>
        <dbReference type="ChEBI" id="CHEBI:59789"/>
    </ligand>
</feature>
<dbReference type="Gene3D" id="3.40.50.150">
    <property type="entry name" value="Vaccinia Virus protein VP39"/>
    <property type="match status" value="1"/>
</dbReference>
<keyword evidence="3 5" id="KW-0949">S-adenosyl-L-methionine</keyword>
<evidence type="ECO:0000313" key="7">
    <source>
        <dbReference type="EMBL" id="CEF96590.1"/>
    </source>
</evidence>
<comment type="caution">
    <text evidence="5">Lacks conserved residue(s) required for the propagation of feature annotation.</text>
</comment>
<dbReference type="PANTHER" id="PTHR47790">
    <property type="entry name" value="TRNA/TMRNA (URACIL-C(5))-METHYLTRANSFERASE"/>
    <property type="match status" value="1"/>
</dbReference>
<feature type="active site" evidence="6">
    <location>
        <position position="322"/>
    </location>
</feature>
<dbReference type="InterPro" id="IPR011869">
    <property type="entry name" value="TrmA_MeTrfase"/>
</dbReference>
<gene>
    <name evidence="7" type="ORF">OT_ostta01g01740</name>
</gene>
<feature type="binding site" evidence="5">
    <location>
        <position position="297"/>
    </location>
    <ligand>
        <name>S-adenosyl-L-methionine</name>
        <dbReference type="ChEBI" id="CHEBI:59789"/>
    </ligand>
</feature>
<dbReference type="Pfam" id="PF05958">
    <property type="entry name" value="tRNA_U5-meth_tr"/>
    <property type="match status" value="1"/>
</dbReference>
<dbReference type="PANTHER" id="PTHR47790:SF2">
    <property type="entry name" value="TRNA_TMRNA (URACIL-C(5))-METHYLTRANSFERASE"/>
    <property type="match status" value="1"/>
</dbReference>
<dbReference type="CDD" id="cd02440">
    <property type="entry name" value="AdoMet_MTases"/>
    <property type="match status" value="1"/>
</dbReference>
<reference evidence="7 8" key="2">
    <citation type="journal article" date="2014" name="BMC Genomics">
        <title>An improved genome of the model marine alga Ostreococcus tauri unfolds by assessing Illumina de novo assemblies.</title>
        <authorList>
            <person name="Blanc-Mathieu R."/>
            <person name="Verhelst B."/>
            <person name="Derelle E."/>
            <person name="Rombauts S."/>
            <person name="Bouget F.Y."/>
            <person name="Carre I."/>
            <person name="Chateau A."/>
            <person name="Eyre-Walker A."/>
            <person name="Grimsley N."/>
            <person name="Moreau H."/>
            <person name="Piegu B."/>
            <person name="Rivals E."/>
            <person name="Schackwitz W."/>
            <person name="Van de Peer Y."/>
            <person name="Piganeau G."/>
        </authorList>
    </citation>
    <scope>NUCLEOTIDE SEQUENCE [LARGE SCALE GENOMIC DNA]</scope>
    <source>
        <strain evidence="8">OTTH 0595 / CCAP 157/2 / RCC745</strain>
    </source>
</reference>
<dbReference type="GO" id="GO:0019843">
    <property type="term" value="F:rRNA binding"/>
    <property type="evidence" value="ECO:0007669"/>
    <property type="project" value="TreeGrafter"/>
</dbReference>
<accession>A0A090LXH1</accession>
<reference evidence="8" key="1">
    <citation type="journal article" date="2006" name="Proc. Natl. Acad. Sci. U.S.A.">
        <title>Genome analysis of the smallest free-living eukaryote Ostreococcus tauri unveils many unique features.</title>
        <authorList>
            <person name="Derelle E."/>
            <person name="Ferraz C."/>
            <person name="Rombauts S."/>
            <person name="Rouze P."/>
            <person name="Worden A.Z."/>
            <person name="Robbens S."/>
            <person name="Partensky F."/>
            <person name="Degroeve S."/>
            <person name="Echeynie S."/>
            <person name="Cooke R."/>
            <person name="Saeys Y."/>
            <person name="Wuyts J."/>
            <person name="Jabbari K."/>
            <person name="Bowler C."/>
            <person name="Panaud O."/>
            <person name="Piegu B."/>
            <person name="Ball S.G."/>
            <person name="Ral J.-P."/>
            <person name="Bouget F.-Y."/>
            <person name="Piganeau G."/>
            <person name="De Baets B."/>
            <person name="Picard A."/>
            <person name="Delseny M."/>
            <person name="Demaille J."/>
            <person name="Van de Peer Y."/>
            <person name="Moreau H."/>
        </authorList>
    </citation>
    <scope>NUCLEOTIDE SEQUENCE [LARGE SCALE GENOMIC DNA]</scope>
    <source>
        <strain evidence="8">OTTH 0595 / CCAP 157/2 / RCC745</strain>
    </source>
</reference>
<dbReference type="InterPro" id="IPR029063">
    <property type="entry name" value="SAM-dependent_MTases_sf"/>
</dbReference>
<feature type="binding site" evidence="5">
    <location>
        <position position="238"/>
    </location>
    <ligand>
        <name>S-adenosyl-L-methionine</name>
        <dbReference type="ChEBI" id="CHEBI:59789"/>
    </ligand>
</feature>
<dbReference type="GO" id="GO:0008033">
    <property type="term" value="P:tRNA processing"/>
    <property type="evidence" value="ECO:0007669"/>
    <property type="project" value="UniProtKB-KW"/>
</dbReference>
<dbReference type="PROSITE" id="PS01230">
    <property type="entry name" value="TRMA_1"/>
    <property type="match status" value="1"/>
</dbReference>
<sequence length="366" mass="39930">MSLENKVARLRVAFADVLTPSTSFEIAESANSGHRSRCRFQVVRDDAGALKYALWANGGPNAIVETFPDAVGAIQDVMKGVLRAAERRKACERGLEAAHFLASVASGRVLVTLVYSTPIEEGEWLDAAREMLANDGDGVFAKVELMGRSKGVVVKTGSDRVEETYELRDGTTLRYHHAEGSFSNPNRAITIATMEFLRACACEIVGDGKNVSALELYCGCANHSCALATIFDRIVAVEINPSLVTAARESLEMNEIDNVEVVLADSQNVARSMMAGKFVDVQGKALSSTDFDVVLVDPPRAGLDPDTLRLVSTFDHVLYVSCGPENLLQNIRNGLSTHVVEKFIVLDHFPNTRHIEVAVYMRRRAL</sequence>
<dbReference type="PROSITE" id="PS51687">
    <property type="entry name" value="SAM_MT_RNA_M5U"/>
    <property type="match status" value="1"/>
</dbReference>
<dbReference type="GO" id="GO:0000049">
    <property type="term" value="F:tRNA binding"/>
    <property type="evidence" value="ECO:0007669"/>
    <property type="project" value="TreeGrafter"/>
</dbReference>
<evidence type="ECO:0000256" key="5">
    <source>
        <dbReference type="PROSITE-ProRule" id="PRU01024"/>
    </source>
</evidence>
<dbReference type="OrthoDB" id="10250660at2759"/>
<dbReference type="Gene3D" id="2.40.50.1070">
    <property type="match status" value="1"/>
</dbReference>
<proteinExistence type="inferred from homology"/>
<dbReference type="Proteomes" id="UP000009170">
    <property type="component" value="Unassembled WGS sequence"/>
</dbReference>
<keyword evidence="8" id="KW-1185">Reference proteome</keyword>